<dbReference type="PRINTS" id="PR00992">
    <property type="entry name" value="ALARACEMASE"/>
</dbReference>
<accession>A0A3D4V609</accession>
<dbReference type="GO" id="GO:0030170">
    <property type="term" value="F:pyridoxal phosphate binding"/>
    <property type="evidence" value="ECO:0007669"/>
    <property type="project" value="TreeGrafter"/>
</dbReference>
<organism evidence="7 8">
    <name type="scientific">Gemmatimonas aurantiaca</name>
    <dbReference type="NCBI Taxonomy" id="173480"/>
    <lineage>
        <taxon>Bacteria</taxon>
        <taxon>Pseudomonadati</taxon>
        <taxon>Gemmatimonadota</taxon>
        <taxon>Gemmatimonadia</taxon>
        <taxon>Gemmatimonadales</taxon>
        <taxon>Gemmatimonadaceae</taxon>
        <taxon>Gemmatimonas</taxon>
    </lineage>
</organism>
<dbReference type="PANTHER" id="PTHR30511:SF0">
    <property type="entry name" value="ALANINE RACEMASE, CATABOLIC-RELATED"/>
    <property type="match status" value="1"/>
</dbReference>
<dbReference type="Gene3D" id="2.40.37.10">
    <property type="entry name" value="Lyase, Ornithine Decarboxylase, Chain A, domain 1"/>
    <property type="match status" value="1"/>
</dbReference>
<dbReference type="InterPro" id="IPR000821">
    <property type="entry name" value="Ala_racemase"/>
</dbReference>
<feature type="binding site" evidence="5">
    <location>
        <position position="334"/>
    </location>
    <ligand>
        <name>substrate</name>
    </ligand>
</feature>
<name>A0A3D4V609_9BACT</name>
<dbReference type="GO" id="GO:0030632">
    <property type="term" value="P:D-alanine biosynthetic process"/>
    <property type="evidence" value="ECO:0007669"/>
    <property type="project" value="TreeGrafter"/>
</dbReference>
<evidence type="ECO:0000313" key="7">
    <source>
        <dbReference type="EMBL" id="HCT56182.1"/>
    </source>
</evidence>
<dbReference type="InterPro" id="IPR001608">
    <property type="entry name" value="Ala_racemase_N"/>
</dbReference>
<evidence type="ECO:0000256" key="2">
    <source>
        <dbReference type="ARBA" id="ARBA00022898"/>
    </source>
</evidence>
<dbReference type="AlphaFoldDB" id="A0A3D4V609"/>
<keyword evidence="2 4" id="KW-0663">Pyridoxal phosphate</keyword>
<dbReference type="SUPFAM" id="SSF50621">
    <property type="entry name" value="Alanine racemase C-terminal domain-like"/>
    <property type="match status" value="1"/>
</dbReference>
<evidence type="ECO:0000256" key="5">
    <source>
        <dbReference type="PIRSR" id="PIRSR600821-52"/>
    </source>
</evidence>
<dbReference type="Pfam" id="PF00842">
    <property type="entry name" value="Ala_racemase_C"/>
    <property type="match status" value="1"/>
</dbReference>
<dbReference type="Proteomes" id="UP000264071">
    <property type="component" value="Unassembled WGS sequence"/>
</dbReference>
<dbReference type="SUPFAM" id="SSF51419">
    <property type="entry name" value="PLP-binding barrel"/>
    <property type="match status" value="1"/>
</dbReference>
<gene>
    <name evidence="7" type="primary">alr</name>
    <name evidence="7" type="ORF">DGD08_03105</name>
</gene>
<feature type="domain" description="Alanine racemase C-terminal" evidence="6">
    <location>
        <begin position="265"/>
        <end position="392"/>
    </location>
</feature>
<keyword evidence="3" id="KW-0413">Isomerase</keyword>
<sequence>MTRQDRAWLDVDGSALRHNLAVLRQHARVPLLPMVKADSYGLGAIGVCRALGVPFAEGSVHAPTSTGTAGADAPWGVGIASLDEAEALRDAGCEGRILCATPLLARELPRALALSVRPALHRAEDLVAWQALSAARGVAHGVAHGVACDAVAPYHLSIDTGMARAGARWDTVARLRDAVLAVPPEGVFTHFHSADESLPSRDEQDARFADALTVLRDVLPAGILEHRDNSGGIASRTTGSPGQLARPGIALYAGMFSAELGLRQVAHLRARVVDVRDVLPGESVSYGATWTAEGTHRIATLSAGYADGYRRHLSNVGEVLIHGTRCPVVGRVTMDMTMVDVSAVRCAPGDVATMLGADGSQVLTAEAVAGRAGVSPYELLVGLCLRVPAIHHDILHSVNGESS</sequence>
<comment type="caution">
    <text evidence="7">The sequence shown here is derived from an EMBL/GenBank/DDBJ whole genome shotgun (WGS) entry which is preliminary data.</text>
</comment>
<dbReference type="InterPro" id="IPR011079">
    <property type="entry name" value="Ala_racemase_C"/>
</dbReference>
<dbReference type="OMA" id="HMTHFSD"/>
<dbReference type="GO" id="GO:0008784">
    <property type="term" value="F:alanine racemase activity"/>
    <property type="evidence" value="ECO:0007669"/>
    <property type="project" value="InterPro"/>
</dbReference>
<evidence type="ECO:0000256" key="1">
    <source>
        <dbReference type="ARBA" id="ARBA00001933"/>
    </source>
</evidence>
<evidence type="ECO:0000256" key="3">
    <source>
        <dbReference type="ARBA" id="ARBA00023235"/>
    </source>
</evidence>
<feature type="binding site" evidence="5">
    <location>
        <position position="164"/>
    </location>
    <ligand>
        <name>substrate</name>
    </ligand>
</feature>
<evidence type="ECO:0000313" key="8">
    <source>
        <dbReference type="Proteomes" id="UP000264071"/>
    </source>
</evidence>
<dbReference type="SMART" id="SM01005">
    <property type="entry name" value="Ala_racemase_C"/>
    <property type="match status" value="1"/>
</dbReference>
<dbReference type="InterPro" id="IPR029066">
    <property type="entry name" value="PLP-binding_barrel"/>
</dbReference>
<dbReference type="GO" id="GO:0005829">
    <property type="term" value="C:cytosol"/>
    <property type="evidence" value="ECO:0007669"/>
    <property type="project" value="TreeGrafter"/>
</dbReference>
<protein>
    <submittedName>
        <fullName evidence="7">Alanine racemase</fullName>
    </submittedName>
</protein>
<dbReference type="InterPro" id="IPR009006">
    <property type="entry name" value="Ala_racemase/Decarboxylase_C"/>
</dbReference>
<feature type="modified residue" description="N6-(pyridoxal phosphate)lysine" evidence="4">
    <location>
        <position position="36"/>
    </location>
</feature>
<evidence type="ECO:0000259" key="6">
    <source>
        <dbReference type="SMART" id="SM01005"/>
    </source>
</evidence>
<dbReference type="NCBIfam" id="TIGR00492">
    <property type="entry name" value="alr"/>
    <property type="match status" value="1"/>
</dbReference>
<dbReference type="EMBL" id="DPIY01000004">
    <property type="protein sequence ID" value="HCT56182.1"/>
    <property type="molecule type" value="Genomic_DNA"/>
</dbReference>
<evidence type="ECO:0000256" key="4">
    <source>
        <dbReference type="PIRSR" id="PIRSR600821-50"/>
    </source>
</evidence>
<reference evidence="7 8" key="1">
    <citation type="journal article" date="2018" name="Nat. Biotechnol.">
        <title>A standardized bacterial taxonomy based on genome phylogeny substantially revises the tree of life.</title>
        <authorList>
            <person name="Parks D.H."/>
            <person name="Chuvochina M."/>
            <person name="Waite D.W."/>
            <person name="Rinke C."/>
            <person name="Skarshewski A."/>
            <person name="Chaumeil P.A."/>
            <person name="Hugenholtz P."/>
        </authorList>
    </citation>
    <scope>NUCLEOTIDE SEQUENCE [LARGE SCALE GENOMIC DNA]</scope>
    <source>
        <strain evidence="7">UBA8844</strain>
    </source>
</reference>
<dbReference type="Gene3D" id="3.20.20.10">
    <property type="entry name" value="Alanine racemase"/>
    <property type="match status" value="1"/>
</dbReference>
<proteinExistence type="predicted"/>
<dbReference type="Pfam" id="PF01168">
    <property type="entry name" value="Ala_racemase_N"/>
    <property type="match status" value="2"/>
</dbReference>
<comment type="cofactor">
    <cofactor evidence="1 4">
        <name>pyridoxal 5'-phosphate</name>
        <dbReference type="ChEBI" id="CHEBI:597326"/>
    </cofactor>
</comment>
<dbReference type="CDD" id="cd00430">
    <property type="entry name" value="PLPDE_III_AR"/>
    <property type="match status" value="1"/>
</dbReference>
<dbReference type="PANTHER" id="PTHR30511">
    <property type="entry name" value="ALANINE RACEMASE"/>
    <property type="match status" value="1"/>
</dbReference>